<dbReference type="Gene3D" id="3.10.580.10">
    <property type="entry name" value="CBS-domain"/>
    <property type="match status" value="2"/>
</dbReference>
<organism evidence="7 8">
    <name type="scientific">Knufia fluminis</name>
    <dbReference type="NCBI Taxonomy" id="191047"/>
    <lineage>
        <taxon>Eukaryota</taxon>
        <taxon>Fungi</taxon>
        <taxon>Dikarya</taxon>
        <taxon>Ascomycota</taxon>
        <taxon>Pezizomycotina</taxon>
        <taxon>Eurotiomycetes</taxon>
        <taxon>Chaetothyriomycetidae</taxon>
        <taxon>Chaetothyriales</taxon>
        <taxon>Trichomeriaceae</taxon>
        <taxon>Knufia</taxon>
    </lineage>
</organism>
<feature type="compositionally biased region" description="Low complexity" evidence="5">
    <location>
        <begin position="12"/>
        <end position="27"/>
    </location>
</feature>
<dbReference type="InterPro" id="IPR050511">
    <property type="entry name" value="AMPK_gamma/SDS23_families"/>
</dbReference>
<dbReference type="GO" id="GO:0019901">
    <property type="term" value="F:protein kinase binding"/>
    <property type="evidence" value="ECO:0007669"/>
    <property type="project" value="TreeGrafter"/>
</dbReference>
<proteinExistence type="inferred from homology"/>
<dbReference type="EMBL" id="JAKLMC020000021">
    <property type="protein sequence ID" value="KAK5951282.1"/>
    <property type="molecule type" value="Genomic_DNA"/>
</dbReference>
<evidence type="ECO:0000256" key="1">
    <source>
        <dbReference type="ARBA" id="ARBA00006750"/>
    </source>
</evidence>
<gene>
    <name evidence="7" type="primary">SNF4</name>
    <name evidence="7" type="ORF">OHC33_007700</name>
</gene>
<evidence type="ECO:0000256" key="5">
    <source>
        <dbReference type="SAM" id="MobiDB-lite"/>
    </source>
</evidence>
<feature type="domain" description="CBS" evidence="6">
    <location>
        <begin position="241"/>
        <end position="302"/>
    </location>
</feature>
<feature type="region of interest" description="Disordered" evidence="5">
    <location>
        <begin position="1"/>
        <end position="65"/>
    </location>
</feature>
<dbReference type="GO" id="GO:0005634">
    <property type="term" value="C:nucleus"/>
    <property type="evidence" value="ECO:0007669"/>
    <property type="project" value="TreeGrafter"/>
</dbReference>
<comment type="similarity">
    <text evidence="1">Belongs to the 5'-AMP-activated protein kinase gamma subunit family.</text>
</comment>
<keyword evidence="2" id="KW-0677">Repeat</keyword>
<dbReference type="PANTHER" id="PTHR13780">
    <property type="entry name" value="AMP-ACTIVATED PROTEIN KINASE, GAMMA REGULATORY SUBUNIT"/>
    <property type="match status" value="1"/>
</dbReference>
<keyword evidence="3 4" id="KW-0129">CBS domain</keyword>
<dbReference type="PANTHER" id="PTHR13780:SF35">
    <property type="entry name" value="LD22662P"/>
    <property type="match status" value="1"/>
</dbReference>
<dbReference type="GO" id="GO:0019887">
    <property type="term" value="F:protein kinase regulator activity"/>
    <property type="evidence" value="ECO:0007669"/>
    <property type="project" value="TreeGrafter"/>
</dbReference>
<evidence type="ECO:0000256" key="4">
    <source>
        <dbReference type="PROSITE-ProRule" id="PRU00703"/>
    </source>
</evidence>
<comment type="caution">
    <text evidence="7">The sequence shown here is derived from an EMBL/GenBank/DDBJ whole genome shotgun (WGS) entry which is preliminary data.</text>
</comment>
<dbReference type="PROSITE" id="PS51371">
    <property type="entry name" value="CBS"/>
    <property type="match status" value="2"/>
</dbReference>
<dbReference type="InterPro" id="IPR046342">
    <property type="entry name" value="CBS_dom_sf"/>
</dbReference>
<reference evidence="7 8" key="1">
    <citation type="submission" date="2022-12" db="EMBL/GenBank/DDBJ databases">
        <title>Genomic features and morphological characterization of a novel Knufia sp. strain isolated from spacecraft assembly facility.</title>
        <authorList>
            <person name="Teixeira M."/>
            <person name="Chander A.M."/>
            <person name="Stajich J.E."/>
            <person name="Venkateswaran K."/>
        </authorList>
    </citation>
    <scope>NUCLEOTIDE SEQUENCE [LARGE SCALE GENOMIC DNA]</scope>
    <source>
        <strain evidence="7 8">FJI-L2-BK-P2</strain>
    </source>
</reference>
<dbReference type="Pfam" id="PF00571">
    <property type="entry name" value="CBS"/>
    <property type="match status" value="2"/>
</dbReference>
<accession>A0AAN8EI15</accession>
<evidence type="ECO:0000313" key="8">
    <source>
        <dbReference type="Proteomes" id="UP001316803"/>
    </source>
</evidence>
<dbReference type="SMART" id="SM00116">
    <property type="entry name" value="CBS"/>
    <property type="match status" value="4"/>
</dbReference>
<feature type="domain" description="CBS" evidence="6">
    <location>
        <begin position="318"/>
        <end position="375"/>
    </location>
</feature>
<sequence length="377" mass="42067">MSTEHSAGADGQDSTSQSTPPSTTDQQHVIAQRENETAGEPSFVRPSDLLRPRAPSKPDRPIDKDERAGLKAIRDFLRLRNCYEVLPLSFRLIELDVGLTVKESLNILVQCGIVSAPLWDSSTSTYAGLLTVNDYLNVVRYYNLHADKLKDVDNLLLSDLKEVEHVLAVKSPETISTSPEAILYDALRKQLVSRARRIPLVSYDSESQRTMVVSVITQYRILKFIAMNVNETDKLRKSLGMIKLGTYERVFRCSMEATVLDVIDEMVTRNISSVPVCTTDDVLLNVFEAVDVIELLKSGDYSNLNWSVGRALAQRRADHPGVYTCSLDDGLDTIFDTIRKSRVHRLTIVDENNVLKGVLSLSDILHYILVGGEESGP</sequence>
<dbReference type="SUPFAM" id="SSF54631">
    <property type="entry name" value="CBS-domain pair"/>
    <property type="match status" value="2"/>
</dbReference>
<dbReference type="AlphaFoldDB" id="A0AAN8EI15"/>
<evidence type="ECO:0000313" key="7">
    <source>
        <dbReference type="EMBL" id="KAK5951282.1"/>
    </source>
</evidence>
<dbReference type="InterPro" id="IPR000644">
    <property type="entry name" value="CBS_dom"/>
</dbReference>
<protein>
    <submittedName>
        <fullName evidence="7">AMP-activated serine/threonine-protein kinase regulatory subunit</fullName>
    </submittedName>
</protein>
<dbReference type="GO" id="GO:0016208">
    <property type="term" value="F:AMP binding"/>
    <property type="evidence" value="ECO:0007669"/>
    <property type="project" value="TreeGrafter"/>
</dbReference>
<dbReference type="GO" id="GO:0031588">
    <property type="term" value="C:nucleotide-activated protein kinase complex"/>
    <property type="evidence" value="ECO:0007669"/>
    <property type="project" value="TreeGrafter"/>
</dbReference>
<feature type="compositionally biased region" description="Basic and acidic residues" evidence="5">
    <location>
        <begin position="48"/>
        <end position="65"/>
    </location>
</feature>
<keyword evidence="8" id="KW-1185">Reference proteome</keyword>
<evidence type="ECO:0000256" key="3">
    <source>
        <dbReference type="ARBA" id="ARBA00023122"/>
    </source>
</evidence>
<evidence type="ECO:0000259" key="6">
    <source>
        <dbReference type="PROSITE" id="PS51371"/>
    </source>
</evidence>
<evidence type="ECO:0000256" key="2">
    <source>
        <dbReference type="ARBA" id="ARBA00022737"/>
    </source>
</evidence>
<dbReference type="GO" id="GO:0005737">
    <property type="term" value="C:cytoplasm"/>
    <property type="evidence" value="ECO:0007669"/>
    <property type="project" value="TreeGrafter"/>
</dbReference>
<name>A0AAN8EI15_9EURO</name>
<dbReference type="Proteomes" id="UP001316803">
    <property type="component" value="Unassembled WGS sequence"/>
</dbReference>